<gene>
    <name evidence="1" type="ORF">TorRG33x02_027730</name>
</gene>
<dbReference type="Proteomes" id="UP000237000">
    <property type="component" value="Unassembled WGS sequence"/>
</dbReference>
<proteinExistence type="predicted"/>
<evidence type="ECO:0000313" key="2">
    <source>
        <dbReference type="Proteomes" id="UP000237000"/>
    </source>
</evidence>
<comment type="caution">
    <text evidence="1">The sequence shown here is derived from an EMBL/GenBank/DDBJ whole genome shotgun (WGS) entry which is preliminary data.</text>
</comment>
<dbReference type="EMBL" id="JXTC01000008">
    <property type="protein sequence ID" value="POO01466.1"/>
    <property type="molecule type" value="Genomic_DNA"/>
</dbReference>
<organism evidence="1 2">
    <name type="scientific">Trema orientale</name>
    <name type="common">Charcoal tree</name>
    <name type="synonym">Celtis orientalis</name>
    <dbReference type="NCBI Taxonomy" id="63057"/>
    <lineage>
        <taxon>Eukaryota</taxon>
        <taxon>Viridiplantae</taxon>
        <taxon>Streptophyta</taxon>
        <taxon>Embryophyta</taxon>
        <taxon>Tracheophyta</taxon>
        <taxon>Spermatophyta</taxon>
        <taxon>Magnoliopsida</taxon>
        <taxon>eudicotyledons</taxon>
        <taxon>Gunneridae</taxon>
        <taxon>Pentapetalae</taxon>
        <taxon>rosids</taxon>
        <taxon>fabids</taxon>
        <taxon>Rosales</taxon>
        <taxon>Cannabaceae</taxon>
        <taxon>Trema</taxon>
    </lineage>
</organism>
<dbReference type="AlphaFoldDB" id="A0A2P5FUJ4"/>
<sequence length="50" mass="5541">MVMETSFSRQLISFSKVFLGNDHWLGSFVGGWSELRASALIGLSSKCWSS</sequence>
<dbReference type="OrthoDB" id="10401281at2759"/>
<reference evidence="2" key="1">
    <citation type="submission" date="2016-06" db="EMBL/GenBank/DDBJ databases">
        <title>Parallel loss of symbiosis genes in relatives of nitrogen-fixing non-legume Parasponia.</title>
        <authorList>
            <person name="Van Velzen R."/>
            <person name="Holmer R."/>
            <person name="Bu F."/>
            <person name="Rutten L."/>
            <person name="Van Zeijl A."/>
            <person name="Liu W."/>
            <person name="Santuari L."/>
            <person name="Cao Q."/>
            <person name="Sharma T."/>
            <person name="Shen D."/>
            <person name="Roswanjaya Y."/>
            <person name="Wardhani T."/>
            <person name="Kalhor M.S."/>
            <person name="Jansen J."/>
            <person name="Van den Hoogen J."/>
            <person name="Gungor B."/>
            <person name="Hartog M."/>
            <person name="Hontelez J."/>
            <person name="Verver J."/>
            <person name="Yang W.-C."/>
            <person name="Schijlen E."/>
            <person name="Repin R."/>
            <person name="Schilthuizen M."/>
            <person name="Schranz E."/>
            <person name="Heidstra R."/>
            <person name="Miyata K."/>
            <person name="Fedorova E."/>
            <person name="Kohlen W."/>
            <person name="Bisseling T."/>
            <person name="Smit S."/>
            <person name="Geurts R."/>
        </authorList>
    </citation>
    <scope>NUCLEOTIDE SEQUENCE [LARGE SCALE GENOMIC DNA]</scope>
    <source>
        <strain evidence="2">cv. RG33-2</strain>
    </source>
</reference>
<protein>
    <submittedName>
        <fullName evidence="1">Uncharacterized protein</fullName>
    </submittedName>
</protein>
<accession>A0A2P5FUJ4</accession>
<name>A0A2P5FUJ4_TREOI</name>
<dbReference type="InParanoid" id="A0A2P5FUJ4"/>
<keyword evidence="2" id="KW-1185">Reference proteome</keyword>
<evidence type="ECO:0000313" key="1">
    <source>
        <dbReference type="EMBL" id="POO01466.1"/>
    </source>
</evidence>